<dbReference type="PANTHER" id="PTHR47373">
    <property type="entry name" value="CYSTEINE PROTEINASE INHIBITOR 2"/>
    <property type="match status" value="1"/>
</dbReference>
<feature type="chain" id="PRO_5042193546" description="Cystatin domain-containing protein" evidence="3">
    <location>
        <begin position="23"/>
        <end position="130"/>
    </location>
</feature>
<evidence type="ECO:0000313" key="6">
    <source>
        <dbReference type="Proteomes" id="UP001229421"/>
    </source>
</evidence>
<evidence type="ECO:0000256" key="3">
    <source>
        <dbReference type="SAM" id="SignalP"/>
    </source>
</evidence>
<dbReference type="Proteomes" id="UP001229421">
    <property type="component" value="Unassembled WGS sequence"/>
</dbReference>
<keyword evidence="6" id="KW-1185">Reference proteome</keyword>
<accession>A0AAD8KNK4</accession>
<dbReference type="InterPro" id="IPR018073">
    <property type="entry name" value="Prot_inh_cystat_CS"/>
</dbReference>
<feature type="signal peptide" evidence="3">
    <location>
        <begin position="1"/>
        <end position="22"/>
    </location>
</feature>
<dbReference type="AlphaFoldDB" id="A0AAD8KNK4"/>
<dbReference type="GO" id="GO:0004869">
    <property type="term" value="F:cysteine-type endopeptidase inhibitor activity"/>
    <property type="evidence" value="ECO:0007669"/>
    <property type="project" value="UniProtKB-KW"/>
</dbReference>
<keyword evidence="2" id="KW-0789">Thiol protease inhibitor</keyword>
<dbReference type="Gene3D" id="3.10.450.10">
    <property type="match status" value="1"/>
</dbReference>
<comment type="caution">
    <text evidence="5">The sequence shown here is derived from an EMBL/GenBank/DDBJ whole genome shotgun (WGS) entry which is preliminary data.</text>
</comment>
<organism evidence="5 6">
    <name type="scientific">Tagetes erecta</name>
    <name type="common">African marigold</name>
    <dbReference type="NCBI Taxonomy" id="13708"/>
    <lineage>
        <taxon>Eukaryota</taxon>
        <taxon>Viridiplantae</taxon>
        <taxon>Streptophyta</taxon>
        <taxon>Embryophyta</taxon>
        <taxon>Tracheophyta</taxon>
        <taxon>Spermatophyta</taxon>
        <taxon>Magnoliopsida</taxon>
        <taxon>eudicotyledons</taxon>
        <taxon>Gunneridae</taxon>
        <taxon>Pentapetalae</taxon>
        <taxon>asterids</taxon>
        <taxon>campanulids</taxon>
        <taxon>Asterales</taxon>
        <taxon>Asteraceae</taxon>
        <taxon>Asteroideae</taxon>
        <taxon>Heliantheae alliance</taxon>
        <taxon>Tageteae</taxon>
        <taxon>Tagetes</taxon>
    </lineage>
</organism>
<dbReference type="Pfam" id="PF16845">
    <property type="entry name" value="SQAPI"/>
    <property type="match status" value="1"/>
</dbReference>
<dbReference type="SMART" id="SM00043">
    <property type="entry name" value="CY"/>
    <property type="match status" value="1"/>
</dbReference>
<name>A0AAD8KNK4_TARER</name>
<dbReference type="EMBL" id="JAUHHV010000004">
    <property type="protein sequence ID" value="KAK1426359.1"/>
    <property type="molecule type" value="Genomic_DNA"/>
</dbReference>
<sequence length="130" mass="14589">MSSLSKITFAIVILMSSFQVNGMVGARTKVLDVKSNNKIQEIGRYSVDEYNRLRHSKMTNADEGLRFSQVVEAEKQVVSGMKYYLKIEALSKTSHGDPEVFEAVVVVKPWIRSKQLVKFAPSPLILQPVS</sequence>
<dbReference type="CDD" id="cd00042">
    <property type="entry name" value="CY"/>
    <property type="match status" value="1"/>
</dbReference>
<dbReference type="PROSITE" id="PS00287">
    <property type="entry name" value="CYSTATIN"/>
    <property type="match status" value="1"/>
</dbReference>
<feature type="domain" description="Cystatin" evidence="4">
    <location>
        <begin position="22"/>
        <end position="122"/>
    </location>
</feature>
<dbReference type="InterPro" id="IPR000010">
    <property type="entry name" value="Cystatin_dom"/>
</dbReference>
<evidence type="ECO:0000256" key="1">
    <source>
        <dbReference type="ARBA" id="ARBA00022690"/>
    </source>
</evidence>
<evidence type="ECO:0000313" key="5">
    <source>
        <dbReference type="EMBL" id="KAK1426359.1"/>
    </source>
</evidence>
<dbReference type="PANTHER" id="PTHR47373:SF6">
    <property type="entry name" value="PHYTOCYSTATIN 2-RELATED"/>
    <property type="match status" value="1"/>
</dbReference>
<dbReference type="InterPro" id="IPR046350">
    <property type="entry name" value="Cystatin_sf"/>
</dbReference>
<reference evidence="5" key="1">
    <citation type="journal article" date="2023" name="bioRxiv">
        <title>Improved chromosome-level genome assembly for marigold (Tagetes erecta).</title>
        <authorList>
            <person name="Jiang F."/>
            <person name="Yuan L."/>
            <person name="Wang S."/>
            <person name="Wang H."/>
            <person name="Xu D."/>
            <person name="Wang A."/>
            <person name="Fan W."/>
        </authorList>
    </citation>
    <scope>NUCLEOTIDE SEQUENCE</scope>
    <source>
        <strain evidence="5">WSJ</strain>
        <tissue evidence="5">Leaf</tissue>
    </source>
</reference>
<protein>
    <recommendedName>
        <fullName evidence="4">Cystatin domain-containing protein</fullName>
    </recommendedName>
</protein>
<evidence type="ECO:0000259" key="4">
    <source>
        <dbReference type="SMART" id="SM00043"/>
    </source>
</evidence>
<dbReference type="SUPFAM" id="SSF54403">
    <property type="entry name" value="Cystatin/monellin"/>
    <property type="match status" value="1"/>
</dbReference>
<gene>
    <name evidence="5" type="ORF">QVD17_15030</name>
</gene>
<proteinExistence type="predicted"/>
<evidence type="ECO:0000256" key="2">
    <source>
        <dbReference type="ARBA" id="ARBA00022704"/>
    </source>
</evidence>
<keyword evidence="3" id="KW-0732">Signal</keyword>
<keyword evidence="1" id="KW-0646">Protease inhibitor</keyword>